<keyword evidence="8 10" id="KW-0496">Mitochondrion</keyword>
<keyword evidence="5 9" id="KW-1133">Transmembrane helix</keyword>
<evidence type="ECO:0000256" key="1">
    <source>
        <dbReference type="ARBA" id="ARBA00004141"/>
    </source>
</evidence>
<feature type="transmembrane region" description="Helical" evidence="9">
    <location>
        <begin position="88"/>
        <end position="108"/>
    </location>
</feature>
<keyword evidence="4 7" id="KW-0812">Transmembrane</keyword>
<feature type="transmembrane region" description="Helical" evidence="9">
    <location>
        <begin position="233"/>
        <end position="250"/>
    </location>
</feature>
<dbReference type="Pfam" id="PF00146">
    <property type="entry name" value="NADHdh"/>
    <property type="match status" value="1"/>
</dbReference>
<dbReference type="GO" id="GO:0005743">
    <property type="term" value="C:mitochondrial inner membrane"/>
    <property type="evidence" value="ECO:0007669"/>
    <property type="project" value="UniProtKB-SubCell"/>
</dbReference>
<sequence length="283" mass="32440">MMLAVAYFSLIERNFLGMIQIRVGPQKMGPIGIFQPLLDAAKLIFKETVIPEGSFKFGFYLSAGLSLLISLSLWLIYPSSMPIKFISYGLLFFFCVSSINVYCVLGAGWSSNSVYAFLGAVRAAAQSISYEVSMFFILLFPSYQLCTYSWGYSSNNFPILFLCFWLFMIWFVTILAETNRAPFDFAEGESELVSGFNVEYSSVVFTLLFLSEYMNILFISMATSVWFLYSKSCWFFVFLIFLVSSVFLVVRGSFPRLRFDKLMLVCWKTFLPFSICMMMLVIF</sequence>
<accession>A0A1P7YWB6</accession>
<protein>
    <recommendedName>
        <fullName evidence="3 8">NADH-ubiquinone oxidoreductase chain 1</fullName>
        <ecNumber evidence="8">7.1.1.2</ecNumber>
    </recommendedName>
</protein>
<dbReference type="AlphaFoldDB" id="A0A1P7YWB6"/>
<dbReference type="InterPro" id="IPR018086">
    <property type="entry name" value="NADH_UbQ_OxRdtase_su1_CS"/>
</dbReference>
<name>A0A1P7YWB6_9EUPU</name>
<proteinExistence type="inferred from homology"/>
<evidence type="ECO:0000256" key="2">
    <source>
        <dbReference type="ARBA" id="ARBA00010535"/>
    </source>
</evidence>
<reference evidence="10" key="1">
    <citation type="submission" date="2015-01" db="EMBL/GenBank/DDBJ databases">
        <title>Complete mitochondrial genome of Vaginulus alte (Gastropoda: Pulmonata: Systellommatophora: Veronicellidae).</title>
        <authorList>
            <person name="Liu C."/>
            <person name="Shen H.D."/>
        </authorList>
    </citation>
    <scope>NUCLEOTIDE SEQUENCE</scope>
</reference>
<evidence type="ECO:0000256" key="7">
    <source>
        <dbReference type="RuleBase" id="RU000471"/>
    </source>
</evidence>
<organism evidence="10">
    <name type="scientific">Eleutherocaulis alte</name>
    <dbReference type="NCBI Taxonomy" id="74076"/>
    <lineage>
        <taxon>Eukaryota</taxon>
        <taxon>Metazoa</taxon>
        <taxon>Spiralia</taxon>
        <taxon>Lophotrochozoa</taxon>
        <taxon>Mollusca</taxon>
        <taxon>Gastropoda</taxon>
        <taxon>Heterobranchia</taxon>
        <taxon>Euthyneura</taxon>
        <taxon>Panpulmonata</taxon>
        <taxon>Eupulmonata</taxon>
        <taxon>Systellommatophora</taxon>
        <taxon>Veronicelloidea</taxon>
        <taxon>Veronicellidae</taxon>
        <taxon>Eleutherocaulis</taxon>
    </lineage>
</organism>
<feature type="transmembrane region" description="Helical" evidence="9">
    <location>
        <begin position="262"/>
        <end position="282"/>
    </location>
</feature>
<evidence type="ECO:0000256" key="5">
    <source>
        <dbReference type="ARBA" id="ARBA00022989"/>
    </source>
</evidence>
<gene>
    <name evidence="10" type="primary">ND1</name>
</gene>
<evidence type="ECO:0000313" key="10">
    <source>
        <dbReference type="EMBL" id="AKM99601.1"/>
    </source>
</evidence>
<dbReference type="GO" id="GO:0009060">
    <property type="term" value="P:aerobic respiration"/>
    <property type="evidence" value="ECO:0007669"/>
    <property type="project" value="TreeGrafter"/>
</dbReference>
<evidence type="ECO:0000256" key="4">
    <source>
        <dbReference type="ARBA" id="ARBA00022692"/>
    </source>
</evidence>
<evidence type="ECO:0000256" key="3">
    <source>
        <dbReference type="ARBA" id="ARBA00021009"/>
    </source>
</evidence>
<evidence type="ECO:0000256" key="6">
    <source>
        <dbReference type="ARBA" id="ARBA00023136"/>
    </source>
</evidence>
<dbReference type="InterPro" id="IPR001694">
    <property type="entry name" value="NADH_UbQ_OxRdtase_su1/FPO"/>
</dbReference>
<dbReference type="PROSITE" id="PS00667">
    <property type="entry name" value="COMPLEX1_ND1_1"/>
    <property type="match status" value="1"/>
</dbReference>
<comment type="subcellular location">
    <subcellularLocation>
        <location evidence="1">Membrane</location>
        <topology evidence="1">Multi-pass membrane protein</topology>
    </subcellularLocation>
    <subcellularLocation>
        <location evidence="7">Mitochondrion inner membrane</location>
        <topology evidence="7">Multi-pass membrane protein</topology>
    </subcellularLocation>
</comment>
<keyword evidence="8" id="KW-0830">Ubiquinone</keyword>
<comment type="catalytic activity">
    <reaction evidence="8">
        <text>a ubiquinone + NADH + 5 H(+)(in) = a ubiquinol + NAD(+) + 4 H(+)(out)</text>
        <dbReference type="Rhea" id="RHEA:29091"/>
        <dbReference type="Rhea" id="RHEA-COMP:9565"/>
        <dbReference type="Rhea" id="RHEA-COMP:9566"/>
        <dbReference type="ChEBI" id="CHEBI:15378"/>
        <dbReference type="ChEBI" id="CHEBI:16389"/>
        <dbReference type="ChEBI" id="CHEBI:17976"/>
        <dbReference type="ChEBI" id="CHEBI:57540"/>
        <dbReference type="ChEBI" id="CHEBI:57945"/>
        <dbReference type="EC" id="7.1.1.2"/>
    </reaction>
</comment>
<evidence type="ECO:0000256" key="9">
    <source>
        <dbReference type="SAM" id="Phobius"/>
    </source>
</evidence>
<feature type="transmembrane region" description="Helical" evidence="9">
    <location>
        <begin position="57"/>
        <end position="76"/>
    </location>
</feature>
<geneLocation type="mitochondrion" evidence="10"/>
<comment type="similarity">
    <text evidence="2 7">Belongs to the complex I subunit 1 family.</text>
</comment>
<feature type="transmembrane region" description="Helical" evidence="9">
    <location>
        <begin position="200"/>
        <end position="221"/>
    </location>
</feature>
<keyword evidence="7" id="KW-0520">NAD</keyword>
<dbReference type="PROSITE" id="PS00668">
    <property type="entry name" value="COMPLEX1_ND1_2"/>
    <property type="match status" value="1"/>
</dbReference>
<feature type="transmembrane region" description="Helical" evidence="9">
    <location>
        <begin position="157"/>
        <end position="176"/>
    </location>
</feature>
<dbReference type="EC" id="7.1.1.2" evidence="8"/>
<dbReference type="PANTHER" id="PTHR11432:SF3">
    <property type="entry name" value="NADH-UBIQUINONE OXIDOREDUCTASE CHAIN 1"/>
    <property type="match status" value="1"/>
</dbReference>
<keyword evidence="6 9" id="KW-0472">Membrane</keyword>
<dbReference type="GO" id="GO:0008137">
    <property type="term" value="F:NADH dehydrogenase (ubiquinone) activity"/>
    <property type="evidence" value="ECO:0007669"/>
    <property type="project" value="UniProtKB-EC"/>
</dbReference>
<dbReference type="PANTHER" id="PTHR11432">
    <property type="entry name" value="NADH DEHYDROGENASE SUBUNIT 1"/>
    <property type="match status" value="1"/>
</dbReference>
<dbReference type="GO" id="GO:0003954">
    <property type="term" value="F:NADH dehydrogenase activity"/>
    <property type="evidence" value="ECO:0007669"/>
    <property type="project" value="TreeGrafter"/>
</dbReference>
<evidence type="ECO:0000256" key="8">
    <source>
        <dbReference type="RuleBase" id="RU000473"/>
    </source>
</evidence>
<dbReference type="EMBL" id="KP635441">
    <property type="protein sequence ID" value="AKM99601.1"/>
    <property type="molecule type" value="Genomic_DNA"/>
</dbReference>
<feature type="transmembrane region" description="Helical" evidence="9">
    <location>
        <begin position="128"/>
        <end position="145"/>
    </location>
</feature>